<evidence type="ECO:0000313" key="2">
    <source>
        <dbReference type="Proteomes" id="UP001472677"/>
    </source>
</evidence>
<comment type="caution">
    <text evidence="1">The sequence shown here is derived from an EMBL/GenBank/DDBJ whole genome shotgun (WGS) entry which is preliminary data.</text>
</comment>
<name>A0ABR2D3S9_9ROSI</name>
<evidence type="ECO:0008006" key="3">
    <source>
        <dbReference type="Google" id="ProtNLM"/>
    </source>
</evidence>
<sequence>MSIIGEVNLRECHEAWLKFSGFSGTLPGGRIDLKVTDGIESWVFECDRQSDGEYRIRGKDWGSFVRQNTNAMLTLYSKEDD</sequence>
<dbReference type="EMBL" id="JBBPBM010000038">
    <property type="protein sequence ID" value="KAK8527411.1"/>
    <property type="molecule type" value="Genomic_DNA"/>
</dbReference>
<accession>A0ABR2D3S9</accession>
<reference evidence="1 2" key="1">
    <citation type="journal article" date="2024" name="G3 (Bethesda)">
        <title>Genome assembly of Hibiscus sabdariffa L. provides insights into metabolisms of medicinal natural products.</title>
        <authorList>
            <person name="Kim T."/>
        </authorList>
    </citation>
    <scope>NUCLEOTIDE SEQUENCE [LARGE SCALE GENOMIC DNA]</scope>
    <source>
        <strain evidence="1">TK-2024</strain>
        <tissue evidence="1">Old leaves</tissue>
    </source>
</reference>
<proteinExistence type="predicted"/>
<protein>
    <recommendedName>
        <fullName evidence="3">TF-B3 domain-containing protein</fullName>
    </recommendedName>
</protein>
<dbReference type="Proteomes" id="UP001472677">
    <property type="component" value="Unassembled WGS sequence"/>
</dbReference>
<keyword evidence="2" id="KW-1185">Reference proteome</keyword>
<gene>
    <name evidence="1" type="ORF">V6N12_054623</name>
</gene>
<evidence type="ECO:0000313" key="1">
    <source>
        <dbReference type="EMBL" id="KAK8527411.1"/>
    </source>
</evidence>
<organism evidence="1 2">
    <name type="scientific">Hibiscus sabdariffa</name>
    <name type="common">roselle</name>
    <dbReference type="NCBI Taxonomy" id="183260"/>
    <lineage>
        <taxon>Eukaryota</taxon>
        <taxon>Viridiplantae</taxon>
        <taxon>Streptophyta</taxon>
        <taxon>Embryophyta</taxon>
        <taxon>Tracheophyta</taxon>
        <taxon>Spermatophyta</taxon>
        <taxon>Magnoliopsida</taxon>
        <taxon>eudicotyledons</taxon>
        <taxon>Gunneridae</taxon>
        <taxon>Pentapetalae</taxon>
        <taxon>rosids</taxon>
        <taxon>malvids</taxon>
        <taxon>Malvales</taxon>
        <taxon>Malvaceae</taxon>
        <taxon>Malvoideae</taxon>
        <taxon>Hibiscus</taxon>
    </lineage>
</organism>